<proteinExistence type="inferred from homology"/>
<dbReference type="RefSeq" id="WP_138068084.1">
    <property type="nucleotide sequence ID" value="NZ_LR594035.1"/>
</dbReference>
<evidence type="ECO:0000313" key="5">
    <source>
        <dbReference type="Proteomes" id="UP000304914"/>
    </source>
</evidence>
<evidence type="ECO:0000313" key="4">
    <source>
        <dbReference type="EMBL" id="VTS15089.1"/>
    </source>
</evidence>
<feature type="domain" description="Mannosyl-glycoprotein endo-beta-N-acetylglucosamidase-like" evidence="3">
    <location>
        <begin position="37"/>
        <end position="194"/>
    </location>
</feature>
<dbReference type="STRING" id="873448.STRPO_1065"/>
<keyword evidence="4" id="KW-0326">Glycosidase</keyword>
<protein>
    <submittedName>
        <fullName evidence="4">N-acetyl-muramidase</fullName>
        <ecNumber evidence="4">3.2.1.-</ecNumber>
    </submittedName>
</protein>
<dbReference type="SMART" id="SM00047">
    <property type="entry name" value="LYZ2"/>
    <property type="match status" value="1"/>
</dbReference>
<evidence type="ECO:0000256" key="1">
    <source>
        <dbReference type="ARBA" id="ARBA00010266"/>
    </source>
</evidence>
<comment type="similarity">
    <text evidence="1">Belongs to the glycosyl hydrolase 73 family.</text>
</comment>
<organism evidence="4 5">
    <name type="scientific">Streptococcus pseudoporcinus</name>
    <dbReference type="NCBI Taxonomy" id="361101"/>
    <lineage>
        <taxon>Bacteria</taxon>
        <taxon>Bacillati</taxon>
        <taxon>Bacillota</taxon>
        <taxon>Bacilli</taxon>
        <taxon>Lactobacillales</taxon>
        <taxon>Streptococcaceae</taxon>
        <taxon>Streptococcus</taxon>
    </lineage>
</organism>
<sequence length="195" mass="22548">MRARLKLPVFLAILAFFLLICVFPLIINSHANQAYKRVNVPYTQKEFINKISKEVIPYAKVYGIRSSIIIGQILLESQNGQTLLASRYHNLFGMEARPGQAFANLYVSKTVASQSKDSFVRFARYPDWQNSIADYLSTLRKGQVWDKHLYRELATQDGYKAPAQALEDYIYSYDKDYSNKLIKVIEENDLTQFDQ</sequence>
<name>A0A4U9XPM8_9STRE</name>
<dbReference type="PANTHER" id="PTHR33308:SF9">
    <property type="entry name" value="PEPTIDOGLYCAN HYDROLASE FLGJ"/>
    <property type="match status" value="1"/>
</dbReference>
<dbReference type="Gene3D" id="4.10.80.30">
    <property type="entry name" value="DNA polymerase, domain 6"/>
    <property type="match status" value="1"/>
</dbReference>
<dbReference type="Pfam" id="PF01832">
    <property type="entry name" value="Glucosaminidase"/>
    <property type="match status" value="1"/>
</dbReference>
<evidence type="ECO:0000256" key="2">
    <source>
        <dbReference type="ARBA" id="ARBA00022801"/>
    </source>
</evidence>
<dbReference type="GO" id="GO:0004040">
    <property type="term" value="F:amidase activity"/>
    <property type="evidence" value="ECO:0007669"/>
    <property type="project" value="InterPro"/>
</dbReference>
<dbReference type="AlphaFoldDB" id="A0A4U9XPM8"/>
<keyword evidence="2 4" id="KW-0378">Hydrolase</keyword>
<dbReference type="PANTHER" id="PTHR33308">
    <property type="entry name" value="PEPTIDOGLYCAN HYDROLASE FLGJ"/>
    <property type="match status" value="1"/>
</dbReference>
<evidence type="ECO:0000259" key="3">
    <source>
        <dbReference type="SMART" id="SM00047"/>
    </source>
</evidence>
<reference evidence="4 5" key="1">
    <citation type="submission" date="2019-05" db="EMBL/GenBank/DDBJ databases">
        <authorList>
            <consortium name="Pathogen Informatics"/>
        </authorList>
    </citation>
    <scope>NUCLEOTIDE SEQUENCE [LARGE SCALE GENOMIC DNA]</scope>
    <source>
        <strain evidence="4 5">NCTC5385</strain>
    </source>
</reference>
<gene>
    <name evidence="4" type="primary">lytG</name>
    <name evidence="4" type="ORF">NCTC5385_00468</name>
</gene>
<dbReference type="InterPro" id="IPR002901">
    <property type="entry name" value="MGlyc_endo_b_GlcNAc-like_dom"/>
</dbReference>
<dbReference type="Proteomes" id="UP000304914">
    <property type="component" value="Chromosome"/>
</dbReference>
<dbReference type="EMBL" id="LR594035">
    <property type="protein sequence ID" value="VTS15089.1"/>
    <property type="molecule type" value="Genomic_DNA"/>
</dbReference>
<accession>A0A4U9XPM8</accession>
<dbReference type="EC" id="3.2.1.-" evidence="4"/>
<dbReference type="GO" id="GO:0016798">
    <property type="term" value="F:hydrolase activity, acting on glycosyl bonds"/>
    <property type="evidence" value="ECO:0007669"/>
    <property type="project" value="UniProtKB-KW"/>
</dbReference>
<dbReference type="Gene3D" id="1.10.530.10">
    <property type="match status" value="1"/>
</dbReference>
<dbReference type="InterPro" id="IPR051056">
    <property type="entry name" value="Glycosyl_Hydrolase_73"/>
</dbReference>